<reference evidence="5" key="1">
    <citation type="journal article" date="2019" name="Plant J.">
        <title>Chlorella vulgaris genome assembly and annotation reveals the molecular basis for metabolic acclimation to high light conditions.</title>
        <authorList>
            <person name="Cecchin M."/>
            <person name="Marcolungo L."/>
            <person name="Rossato M."/>
            <person name="Girolomoni L."/>
            <person name="Cosentino E."/>
            <person name="Cuine S."/>
            <person name="Li-Beisson Y."/>
            <person name="Delledonne M."/>
            <person name="Ballottari M."/>
        </authorList>
    </citation>
    <scope>NUCLEOTIDE SEQUENCE</scope>
    <source>
        <strain evidence="5">211/11P</strain>
    </source>
</reference>
<dbReference type="EMBL" id="SIDB01000001">
    <property type="protein sequence ID" value="KAI3439002.1"/>
    <property type="molecule type" value="Genomic_DNA"/>
</dbReference>
<keyword evidence="6" id="KW-1185">Reference proteome</keyword>
<evidence type="ECO:0000313" key="5">
    <source>
        <dbReference type="EMBL" id="KAI3439002.1"/>
    </source>
</evidence>
<dbReference type="PANTHER" id="PTHR31836">
    <property type="match status" value="1"/>
</dbReference>
<dbReference type="InterPro" id="IPR007112">
    <property type="entry name" value="Expansin/allergen_DPBB_dom"/>
</dbReference>
<dbReference type="InterPro" id="IPR051477">
    <property type="entry name" value="Expansin_CellWall"/>
</dbReference>
<feature type="region of interest" description="Disordered" evidence="2">
    <location>
        <begin position="26"/>
        <end position="59"/>
    </location>
</feature>
<feature type="signal peptide" evidence="3">
    <location>
        <begin position="1"/>
        <end position="21"/>
    </location>
</feature>
<feature type="compositionally biased region" description="Low complexity" evidence="2">
    <location>
        <begin position="38"/>
        <end position="59"/>
    </location>
</feature>
<dbReference type="PROSITE" id="PS50842">
    <property type="entry name" value="EXPANSIN_EG45"/>
    <property type="match status" value="1"/>
</dbReference>
<dbReference type="PANTHER" id="PTHR31836:SF28">
    <property type="entry name" value="SRCR DOMAIN-CONTAINING PROTEIN-RELATED"/>
    <property type="match status" value="1"/>
</dbReference>
<dbReference type="Proteomes" id="UP001055712">
    <property type="component" value="Unassembled WGS sequence"/>
</dbReference>
<dbReference type="Gene3D" id="2.40.40.10">
    <property type="entry name" value="RlpA-like domain"/>
    <property type="match status" value="1"/>
</dbReference>
<protein>
    <recommendedName>
        <fullName evidence="4">Expansin-like EG45 domain-containing protein</fullName>
    </recommendedName>
</protein>
<comment type="caution">
    <text evidence="5">The sequence shown here is derived from an EMBL/GenBank/DDBJ whole genome shotgun (WGS) entry which is preliminary data.</text>
</comment>
<accession>A0A9D4U0B9</accession>
<name>A0A9D4U0B9_CHLVU</name>
<dbReference type="InterPro" id="IPR036908">
    <property type="entry name" value="RlpA-like_sf"/>
</dbReference>
<evidence type="ECO:0000259" key="4">
    <source>
        <dbReference type="PROSITE" id="PS50842"/>
    </source>
</evidence>
<dbReference type="CDD" id="cd22191">
    <property type="entry name" value="DPBB_RlpA_EXP_N-like"/>
    <property type="match status" value="1"/>
</dbReference>
<reference evidence="5" key="2">
    <citation type="submission" date="2020-11" db="EMBL/GenBank/DDBJ databases">
        <authorList>
            <person name="Cecchin M."/>
            <person name="Marcolungo L."/>
            <person name="Rossato M."/>
            <person name="Girolomoni L."/>
            <person name="Cosentino E."/>
            <person name="Cuine S."/>
            <person name="Li-Beisson Y."/>
            <person name="Delledonne M."/>
            <person name="Ballottari M."/>
        </authorList>
    </citation>
    <scope>NUCLEOTIDE SEQUENCE</scope>
    <source>
        <strain evidence="5">211/11P</strain>
        <tissue evidence="5">Whole cell</tissue>
    </source>
</reference>
<evidence type="ECO:0000256" key="1">
    <source>
        <dbReference type="ARBA" id="ARBA00022729"/>
    </source>
</evidence>
<gene>
    <name evidence="5" type="ORF">D9Q98_001414</name>
</gene>
<keyword evidence="1 3" id="KW-0732">Signal</keyword>
<proteinExistence type="predicted"/>
<dbReference type="AlphaFoldDB" id="A0A9D4U0B9"/>
<evidence type="ECO:0000256" key="3">
    <source>
        <dbReference type="SAM" id="SignalP"/>
    </source>
</evidence>
<dbReference type="OrthoDB" id="406505at2759"/>
<dbReference type="SUPFAM" id="SSF50685">
    <property type="entry name" value="Barwin-like endoglucanases"/>
    <property type="match status" value="1"/>
</dbReference>
<evidence type="ECO:0000313" key="6">
    <source>
        <dbReference type="Proteomes" id="UP001055712"/>
    </source>
</evidence>
<feature type="chain" id="PRO_5038953949" description="Expansin-like EG45 domain-containing protein" evidence="3">
    <location>
        <begin position="22"/>
        <end position="292"/>
    </location>
</feature>
<organism evidence="5 6">
    <name type="scientific">Chlorella vulgaris</name>
    <name type="common">Green alga</name>
    <dbReference type="NCBI Taxonomy" id="3077"/>
    <lineage>
        <taxon>Eukaryota</taxon>
        <taxon>Viridiplantae</taxon>
        <taxon>Chlorophyta</taxon>
        <taxon>core chlorophytes</taxon>
        <taxon>Trebouxiophyceae</taxon>
        <taxon>Chlorellales</taxon>
        <taxon>Chlorellaceae</taxon>
        <taxon>Chlorella clade</taxon>
        <taxon>Chlorella</taxon>
    </lineage>
</organism>
<feature type="domain" description="Expansin-like EG45" evidence="4">
    <location>
        <begin position="100"/>
        <end position="196"/>
    </location>
</feature>
<sequence>MCYRGLSLLLLLLTALGAAVCQQQPQQQPQAGPTPGISQSAAATDGGASSAPFGASSEPSGQFGLAASIGSPAGEPRLQFQGTATVAYSPDPLTPYQAVGLGCGLGFVSPTFQTNYVGVSSEYFDDAQACGRCITLQCDDQSCAEPGKELPALVVDVCGSCSGSDLSIAIPLFKNLTGREAGSNPSIVVSWDLISCAPYTVGTIKMLVKAGGSAFFQAFGFSNYVVPIAQVQVNGTRLQQGSDGFYSYNPGSPIDPSAPLAVALLGANREVLRATVPSLRSADLGFQFTPQA</sequence>
<evidence type="ECO:0000256" key="2">
    <source>
        <dbReference type="SAM" id="MobiDB-lite"/>
    </source>
</evidence>